<protein>
    <submittedName>
        <fullName evidence="5">Uncharacterized protein</fullName>
    </submittedName>
</protein>
<dbReference type="Pfam" id="PF16573">
    <property type="entry name" value="CLP1_N"/>
    <property type="match status" value="1"/>
</dbReference>
<dbReference type="STRING" id="6669.E9I4M2"/>
<dbReference type="Gene3D" id="2.60.120.1030">
    <property type="entry name" value="Clp1, DNA binding domain"/>
    <property type="match status" value="1"/>
</dbReference>
<dbReference type="InterPro" id="IPR038239">
    <property type="entry name" value="Clp1_N_sf"/>
</dbReference>
<dbReference type="InterPro" id="IPR027417">
    <property type="entry name" value="P-loop_NTPase"/>
</dbReference>
<dbReference type="FunFam" id="2.60.120.1030:FF:000007">
    <property type="entry name" value="Protein CLP1 homolog"/>
    <property type="match status" value="1"/>
</dbReference>
<name>E9I4M2_DAPPU</name>
<proteinExistence type="predicted"/>
<dbReference type="InterPro" id="IPR045116">
    <property type="entry name" value="Clp1/Grc3"/>
</dbReference>
<feature type="domain" description="Clp1 P-loop" evidence="4">
    <location>
        <begin position="251"/>
        <end position="300"/>
    </location>
</feature>
<dbReference type="Proteomes" id="UP000000305">
    <property type="component" value="Unassembled WGS sequence"/>
</dbReference>
<evidence type="ECO:0000259" key="4">
    <source>
        <dbReference type="Pfam" id="PF16575"/>
    </source>
</evidence>
<dbReference type="GO" id="GO:0051731">
    <property type="term" value="F:polynucleotide 5'-hydroxyl-kinase activity"/>
    <property type="evidence" value="ECO:0007669"/>
    <property type="project" value="InterPro"/>
</dbReference>
<keyword evidence="1" id="KW-0547">Nucleotide-binding</keyword>
<dbReference type="Pfam" id="PF16575">
    <property type="entry name" value="CLP1_P"/>
    <property type="match status" value="1"/>
</dbReference>
<dbReference type="EMBL" id="GL735104">
    <property type="protein sequence ID" value="EFX61058.1"/>
    <property type="molecule type" value="Genomic_DNA"/>
</dbReference>
<dbReference type="InterPro" id="IPR032324">
    <property type="entry name" value="Clp1_N"/>
</dbReference>
<dbReference type="OrthoDB" id="258143at2759"/>
<dbReference type="HOGENOM" id="CLU_916052_0_0_1"/>
<dbReference type="GO" id="GO:0006396">
    <property type="term" value="P:RNA processing"/>
    <property type="evidence" value="ECO:0007669"/>
    <property type="project" value="InterPro"/>
</dbReference>
<dbReference type="Gene3D" id="3.40.50.300">
    <property type="entry name" value="P-loop containing nucleotide triphosphate hydrolases"/>
    <property type="match status" value="1"/>
</dbReference>
<evidence type="ECO:0000313" key="5">
    <source>
        <dbReference type="EMBL" id="EFX61058.1"/>
    </source>
</evidence>
<evidence type="ECO:0000256" key="2">
    <source>
        <dbReference type="ARBA" id="ARBA00022840"/>
    </source>
</evidence>
<dbReference type="AlphaFoldDB" id="E9I4M2"/>
<accession>E9I4M2</accession>
<evidence type="ECO:0000313" key="6">
    <source>
        <dbReference type="Proteomes" id="UP000000305"/>
    </source>
</evidence>
<dbReference type="KEGG" id="dpx:DAPPUDRAFT_274715"/>
<dbReference type="GO" id="GO:0005524">
    <property type="term" value="F:ATP binding"/>
    <property type="evidence" value="ECO:0007669"/>
    <property type="project" value="UniProtKB-KW"/>
</dbReference>
<evidence type="ECO:0000256" key="1">
    <source>
        <dbReference type="ARBA" id="ARBA00022741"/>
    </source>
</evidence>
<dbReference type="PANTHER" id="PTHR12755:SF6">
    <property type="entry name" value="POLYRIBONUCLEOTIDE 5'-HYDROXYL-KINASE CLP1"/>
    <property type="match status" value="1"/>
</dbReference>
<reference evidence="5 6" key="1">
    <citation type="journal article" date="2011" name="Science">
        <title>The ecoresponsive genome of Daphnia pulex.</title>
        <authorList>
            <person name="Colbourne J.K."/>
            <person name="Pfrender M.E."/>
            <person name="Gilbert D."/>
            <person name="Thomas W.K."/>
            <person name="Tucker A."/>
            <person name="Oakley T.H."/>
            <person name="Tokishita S."/>
            <person name="Aerts A."/>
            <person name="Arnold G.J."/>
            <person name="Basu M.K."/>
            <person name="Bauer D.J."/>
            <person name="Caceres C.E."/>
            <person name="Carmel L."/>
            <person name="Casola C."/>
            <person name="Choi J.H."/>
            <person name="Detter J.C."/>
            <person name="Dong Q."/>
            <person name="Dusheyko S."/>
            <person name="Eads B.D."/>
            <person name="Frohlich T."/>
            <person name="Geiler-Samerotte K.A."/>
            <person name="Gerlach D."/>
            <person name="Hatcher P."/>
            <person name="Jogdeo S."/>
            <person name="Krijgsveld J."/>
            <person name="Kriventseva E.V."/>
            <person name="Kultz D."/>
            <person name="Laforsch C."/>
            <person name="Lindquist E."/>
            <person name="Lopez J."/>
            <person name="Manak J.R."/>
            <person name="Muller J."/>
            <person name="Pangilinan J."/>
            <person name="Patwardhan R.P."/>
            <person name="Pitluck S."/>
            <person name="Pritham E.J."/>
            <person name="Rechtsteiner A."/>
            <person name="Rho M."/>
            <person name="Rogozin I.B."/>
            <person name="Sakarya O."/>
            <person name="Salamov A."/>
            <person name="Schaack S."/>
            <person name="Shapiro H."/>
            <person name="Shiga Y."/>
            <person name="Skalitzky C."/>
            <person name="Smith Z."/>
            <person name="Souvorov A."/>
            <person name="Sung W."/>
            <person name="Tang Z."/>
            <person name="Tsuchiya D."/>
            <person name="Tu H."/>
            <person name="Vos H."/>
            <person name="Wang M."/>
            <person name="Wolf Y.I."/>
            <person name="Yamagata H."/>
            <person name="Yamada T."/>
            <person name="Ye Y."/>
            <person name="Shaw J.R."/>
            <person name="Andrews J."/>
            <person name="Crease T.J."/>
            <person name="Tang H."/>
            <person name="Lucas S.M."/>
            <person name="Robertson H.M."/>
            <person name="Bork P."/>
            <person name="Koonin E.V."/>
            <person name="Zdobnov E.M."/>
            <person name="Grigoriev I.V."/>
            <person name="Lynch M."/>
            <person name="Boore J.L."/>
        </authorList>
    </citation>
    <scope>NUCLEOTIDE SEQUENCE [LARGE SCALE GENOMIC DNA]</scope>
</reference>
<evidence type="ECO:0000259" key="3">
    <source>
        <dbReference type="Pfam" id="PF16573"/>
    </source>
</evidence>
<sequence>MQHLHFKEEADKIWKMKFVNSFKDLMLQEFNLQWIHSSFQMPLVDAPQNNVVYCATVQHISDFQFGTSLWRLSLNCESETRNAKRLKCGKAVRNGPKSWDPVSHFRPWVRTKMRNRWVRNVDRTSTDDAINILASQKSTRQIIKVMGDVHFTWRFLIPELIRGTPLKSGLAEVFGTEIVKGKVYSFGGGSKIAVFTWQGCLLELRGKTEAAYVARETPMIIYLNTHAGLEQIRKKADADETKRGPITMIVGPTDFGKSTVCMLLLNYAMLARDKVLSIPGTIGAMAIERPADVEEGFSQMLLVE</sequence>
<dbReference type="InParanoid" id="E9I4M2"/>
<gene>
    <name evidence="5" type="ORF">DAPPUDRAFT_274715</name>
</gene>
<dbReference type="PANTHER" id="PTHR12755">
    <property type="entry name" value="CLEAVAGE/POLYADENYLATION FACTOR IA SUBUNIT CLP1P"/>
    <property type="match status" value="1"/>
</dbReference>
<dbReference type="eggNOG" id="KOG2749">
    <property type="taxonomic scope" value="Eukaryota"/>
</dbReference>
<keyword evidence="6" id="KW-1185">Reference proteome</keyword>
<feature type="domain" description="Clp1 N-terminal" evidence="3">
    <location>
        <begin position="165"/>
        <end position="236"/>
    </location>
</feature>
<dbReference type="InterPro" id="IPR032319">
    <property type="entry name" value="CLP1_P"/>
</dbReference>
<keyword evidence="2" id="KW-0067">ATP-binding</keyword>
<organism evidence="5 6">
    <name type="scientific">Daphnia pulex</name>
    <name type="common">Water flea</name>
    <dbReference type="NCBI Taxonomy" id="6669"/>
    <lineage>
        <taxon>Eukaryota</taxon>
        <taxon>Metazoa</taxon>
        <taxon>Ecdysozoa</taxon>
        <taxon>Arthropoda</taxon>
        <taxon>Crustacea</taxon>
        <taxon>Branchiopoda</taxon>
        <taxon>Diplostraca</taxon>
        <taxon>Cladocera</taxon>
        <taxon>Anomopoda</taxon>
        <taxon>Daphniidae</taxon>
        <taxon>Daphnia</taxon>
    </lineage>
</organism>